<keyword evidence="8" id="KW-0694">RNA-binding</keyword>
<keyword evidence="14" id="KW-0547">Nucleotide-binding</keyword>
<evidence type="ECO:0000256" key="2">
    <source>
        <dbReference type="ARBA" id="ARBA00002790"/>
    </source>
</evidence>
<dbReference type="OrthoDB" id="9764501at2"/>
<evidence type="ECO:0000256" key="5">
    <source>
        <dbReference type="ARBA" id="ARBA00022643"/>
    </source>
</evidence>
<protein>
    <recommendedName>
        <fullName evidence="12">tRNA-dihydrouridine synthase</fullName>
        <ecNumber evidence="12">1.3.1.-</ecNumber>
    </recommendedName>
</protein>
<dbReference type="PANTHER" id="PTHR45846">
    <property type="entry name" value="TRNA-DIHYDROURIDINE(47) SYNTHASE [NAD(P)(+)]-LIKE"/>
    <property type="match status" value="1"/>
</dbReference>
<keyword evidence="4 12" id="KW-0285">Flavoprotein</keyword>
<proteinExistence type="inferred from homology"/>
<dbReference type="GO" id="GO:0050660">
    <property type="term" value="F:flavin adenine dinucleotide binding"/>
    <property type="evidence" value="ECO:0007669"/>
    <property type="project" value="InterPro"/>
</dbReference>
<name>A0A5B0DVC2_9HYPH</name>
<organism evidence="16 17">
    <name type="scientific">Aureimonas fodinaquatilis</name>
    <dbReference type="NCBI Taxonomy" id="2565783"/>
    <lineage>
        <taxon>Bacteria</taxon>
        <taxon>Pseudomonadati</taxon>
        <taxon>Pseudomonadota</taxon>
        <taxon>Alphaproteobacteria</taxon>
        <taxon>Hyphomicrobiales</taxon>
        <taxon>Aurantimonadaceae</taxon>
        <taxon>Aureimonas</taxon>
    </lineage>
</organism>
<feature type="binding site" evidence="14">
    <location>
        <position position="164"/>
    </location>
    <ligand>
        <name>FMN</name>
        <dbReference type="ChEBI" id="CHEBI:58210"/>
    </ligand>
</feature>
<dbReference type="InterPro" id="IPR001269">
    <property type="entry name" value="DUS_fam"/>
</dbReference>
<dbReference type="Proteomes" id="UP000324738">
    <property type="component" value="Unassembled WGS sequence"/>
</dbReference>
<keyword evidence="7" id="KW-0521">NADP</keyword>
<evidence type="ECO:0000256" key="1">
    <source>
        <dbReference type="ARBA" id="ARBA00001917"/>
    </source>
</evidence>
<dbReference type="PIRSF" id="PIRSF006621">
    <property type="entry name" value="Dus"/>
    <property type="match status" value="1"/>
</dbReference>
<evidence type="ECO:0000256" key="4">
    <source>
        <dbReference type="ARBA" id="ARBA00022630"/>
    </source>
</evidence>
<evidence type="ECO:0000259" key="15">
    <source>
        <dbReference type="Pfam" id="PF01207"/>
    </source>
</evidence>
<reference evidence="16 17" key="1">
    <citation type="submission" date="2019-08" db="EMBL/GenBank/DDBJ databases">
        <title>Aureimonas fodiniaquatilis sp. nov., isolated from a coal mine wastewater.</title>
        <authorList>
            <person name="Kim W."/>
        </authorList>
    </citation>
    <scope>NUCLEOTIDE SEQUENCE [LARGE SCALE GENOMIC DNA]</scope>
    <source>
        <strain evidence="16 17">CAU 1482</strain>
    </source>
</reference>
<keyword evidence="9 12" id="KW-0560">Oxidoreductase</keyword>
<comment type="caution">
    <text evidence="16">The sequence shown here is derived from an EMBL/GenBank/DDBJ whole genome shotgun (WGS) entry which is preliminary data.</text>
</comment>
<evidence type="ECO:0000256" key="13">
    <source>
        <dbReference type="PIRSR" id="PIRSR006621-1"/>
    </source>
</evidence>
<evidence type="ECO:0000256" key="8">
    <source>
        <dbReference type="ARBA" id="ARBA00022884"/>
    </source>
</evidence>
<accession>A0A5B0DVC2</accession>
<dbReference type="PROSITE" id="PS01136">
    <property type="entry name" value="UPF0034"/>
    <property type="match status" value="1"/>
</dbReference>
<gene>
    <name evidence="16" type="ORF">FPY71_07415</name>
</gene>
<keyword evidence="17" id="KW-1185">Reference proteome</keyword>
<evidence type="ECO:0000256" key="14">
    <source>
        <dbReference type="PIRSR" id="PIRSR006621-2"/>
    </source>
</evidence>
<evidence type="ECO:0000256" key="7">
    <source>
        <dbReference type="ARBA" id="ARBA00022857"/>
    </source>
</evidence>
<keyword evidence="3" id="KW-0820">tRNA-binding</keyword>
<dbReference type="PANTHER" id="PTHR45846:SF1">
    <property type="entry name" value="TRNA-DIHYDROURIDINE(47) SYNTHASE [NAD(P)(+)]-LIKE"/>
    <property type="match status" value="1"/>
</dbReference>
<dbReference type="CDD" id="cd02801">
    <property type="entry name" value="DUS_like_FMN"/>
    <property type="match status" value="1"/>
</dbReference>
<dbReference type="EC" id="1.3.1.-" evidence="12"/>
<evidence type="ECO:0000256" key="6">
    <source>
        <dbReference type="ARBA" id="ARBA00022694"/>
    </source>
</evidence>
<dbReference type="SUPFAM" id="SSF51395">
    <property type="entry name" value="FMN-linked oxidoreductases"/>
    <property type="match status" value="1"/>
</dbReference>
<evidence type="ECO:0000256" key="12">
    <source>
        <dbReference type="PIRNR" id="PIRNR006621"/>
    </source>
</evidence>
<dbReference type="AlphaFoldDB" id="A0A5B0DVC2"/>
<dbReference type="Pfam" id="PF01207">
    <property type="entry name" value="Dus"/>
    <property type="match status" value="1"/>
</dbReference>
<sequence>MVSIQHKIAAGNACTPAASGWASTPLLSGPLLLRNRVFCAPLSGITDVPFRRLLRSLGADLVFSEMVASGELVRGSRESMRRAMADGQGIRAVQLAGREAGTMRAAAEILAAEGVDLIDINFGCPAKKVVGGYSGSALMREPELAQQLIEATVQGAGPVPVTLKMRLGWDRQNMNAPELAAGAEKAGIRLVTVHGRTRDQFYNGNADWAAVRPVKNAVSIPVIVNGDISGEKSALNALAASGADGVMLGRALCGQPWRAGLLSGRLGVAELASIDFGDMVRGHLQGMLGHYGQMPGLRSARKHLGWYFDSFDGLATGDLAAERQAILRSDCHETVLRRLGHLFNGVSLAEVEAATQSQWQKAA</sequence>
<comment type="catalytic activity">
    <reaction evidence="11">
        <text>a 5,6-dihydrouridine in tRNA + NAD(+) = a uridine in tRNA + NADH + H(+)</text>
        <dbReference type="Rhea" id="RHEA:54452"/>
        <dbReference type="Rhea" id="RHEA-COMP:13339"/>
        <dbReference type="Rhea" id="RHEA-COMP:13887"/>
        <dbReference type="ChEBI" id="CHEBI:15378"/>
        <dbReference type="ChEBI" id="CHEBI:57540"/>
        <dbReference type="ChEBI" id="CHEBI:57945"/>
        <dbReference type="ChEBI" id="CHEBI:65315"/>
        <dbReference type="ChEBI" id="CHEBI:74443"/>
    </reaction>
</comment>
<dbReference type="InterPro" id="IPR035587">
    <property type="entry name" value="DUS-like_FMN-bd"/>
</dbReference>
<dbReference type="GO" id="GO:0017150">
    <property type="term" value="F:tRNA dihydrouridine synthase activity"/>
    <property type="evidence" value="ECO:0007669"/>
    <property type="project" value="InterPro"/>
</dbReference>
<dbReference type="Gene3D" id="3.20.20.70">
    <property type="entry name" value="Aldolase class I"/>
    <property type="match status" value="1"/>
</dbReference>
<dbReference type="EMBL" id="VTWH01000002">
    <property type="protein sequence ID" value="KAA0970343.1"/>
    <property type="molecule type" value="Genomic_DNA"/>
</dbReference>
<comment type="function">
    <text evidence="2 12">Catalyzes the synthesis of 5,6-dihydrouridine (D), a modified base found in the D-loop of most tRNAs, via the reduction of the C5-C6 double bond in target uridines.</text>
</comment>
<keyword evidence="6 12" id="KW-0819">tRNA processing</keyword>
<evidence type="ECO:0000256" key="9">
    <source>
        <dbReference type="ARBA" id="ARBA00023002"/>
    </source>
</evidence>
<dbReference type="GO" id="GO:0000049">
    <property type="term" value="F:tRNA binding"/>
    <property type="evidence" value="ECO:0007669"/>
    <property type="project" value="UniProtKB-KW"/>
</dbReference>
<dbReference type="RefSeq" id="WP_149299233.1">
    <property type="nucleotide sequence ID" value="NZ_VTWH01000002.1"/>
</dbReference>
<feature type="active site" description="Proton donor" evidence="13">
    <location>
        <position position="124"/>
    </location>
</feature>
<evidence type="ECO:0000256" key="3">
    <source>
        <dbReference type="ARBA" id="ARBA00022555"/>
    </source>
</evidence>
<keyword evidence="5 12" id="KW-0288">FMN</keyword>
<dbReference type="Gene3D" id="1.10.1200.80">
    <property type="entry name" value="Putative flavin oxidoreducatase, domain 2"/>
    <property type="match status" value="1"/>
</dbReference>
<feature type="binding site" evidence="14">
    <location>
        <begin position="249"/>
        <end position="250"/>
    </location>
    <ligand>
        <name>FMN</name>
        <dbReference type="ChEBI" id="CHEBI:58210"/>
    </ligand>
</feature>
<feature type="domain" description="DUS-like FMN-binding" evidence="15">
    <location>
        <begin position="39"/>
        <end position="313"/>
    </location>
</feature>
<evidence type="ECO:0000313" key="17">
    <source>
        <dbReference type="Proteomes" id="UP000324738"/>
    </source>
</evidence>
<comment type="cofactor">
    <cofactor evidence="1 12 14">
        <name>FMN</name>
        <dbReference type="ChEBI" id="CHEBI:58210"/>
    </cofactor>
</comment>
<feature type="binding site" evidence="14">
    <location>
        <position position="94"/>
    </location>
    <ligand>
        <name>FMN</name>
        <dbReference type="ChEBI" id="CHEBI:58210"/>
    </ligand>
</feature>
<evidence type="ECO:0000313" key="16">
    <source>
        <dbReference type="EMBL" id="KAA0970343.1"/>
    </source>
</evidence>
<dbReference type="InterPro" id="IPR013785">
    <property type="entry name" value="Aldolase_TIM"/>
</dbReference>
<comment type="similarity">
    <text evidence="12">Belongs to the dus family.</text>
</comment>
<evidence type="ECO:0000256" key="11">
    <source>
        <dbReference type="ARBA" id="ARBA00048802"/>
    </source>
</evidence>
<evidence type="ECO:0000256" key="10">
    <source>
        <dbReference type="ARBA" id="ARBA00048205"/>
    </source>
</evidence>
<feature type="binding site" evidence="14">
    <location>
        <position position="194"/>
    </location>
    <ligand>
        <name>FMN</name>
        <dbReference type="ChEBI" id="CHEBI:58210"/>
    </ligand>
</feature>
<dbReference type="InterPro" id="IPR018517">
    <property type="entry name" value="tRNA_hU_synthase_CS"/>
</dbReference>
<dbReference type="InterPro" id="IPR024036">
    <property type="entry name" value="tRNA-dHydroUridine_Synthase_C"/>
</dbReference>
<comment type="catalytic activity">
    <reaction evidence="10">
        <text>a 5,6-dihydrouridine in tRNA + NADP(+) = a uridine in tRNA + NADPH + H(+)</text>
        <dbReference type="Rhea" id="RHEA:23624"/>
        <dbReference type="Rhea" id="RHEA-COMP:13339"/>
        <dbReference type="Rhea" id="RHEA-COMP:13887"/>
        <dbReference type="ChEBI" id="CHEBI:15378"/>
        <dbReference type="ChEBI" id="CHEBI:57783"/>
        <dbReference type="ChEBI" id="CHEBI:58349"/>
        <dbReference type="ChEBI" id="CHEBI:65315"/>
        <dbReference type="ChEBI" id="CHEBI:74443"/>
    </reaction>
</comment>